<dbReference type="EMBL" id="VXIV02002536">
    <property type="protein sequence ID" value="KAF6024763.1"/>
    <property type="molecule type" value="Genomic_DNA"/>
</dbReference>
<evidence type="ECO:0000256" key="4">
    <source>
        <dbReference type="ARBA" id="ARBA00023136"/>
    </source>
</evidence>
<dbReference type="FunFam" id="1.20.58.390:FF:000043">
    <property type="entry name" value="AcetylCholine Receptor"/>
    <property type="match status" value="1"/>
</dbReference>
<comment type="caution">
    <text evidence="8">The sequence shown here is derived from an EMBL/GenBank/DDBJ whole genome shotgun (WGS) entry which is preliminary data.</text>
</comment>
<keyword evidence="3 5" id="KW-1133">Transmembrane helix</keyword>
<feature type="transmembrane region" description="Helical" evidence="5">
    <location>
        <begin position="329"/>
        <end position="351"/>
    </location>
</feature>
<keyword evidence="2 5" id="KW-0812">Transmembrane</keyword>
<evidence type="ECO:0000256" key="1">
    <source>
        <dbReference type="ARBA" id="ARBA00004141"/>
    </source>
</evidence>
<dbReference type="GO" id="GO:0005230">
    <property type="term" value="F:extracellular ligand-gated monoatomic ion channel activity"/>
    <property type="evidence" value="ECO:0007669"/>
    <property type="project" value="InterPro"/>
</dbReference>
<dbReference type="PRINTS" id="PR00252">
    <property type="entry name" value="NRIONCHANNEL"/>
</dbReference>
<gene>
    <name evidence="8" type="ORF">EB796_016923</name>
</gene>
<evidence type="ECO:0000256" key="2">
    <source>
        <dbReference type="ARBA" id="ARBA00022692"/>
    </source>
</evidence>
<dbReference type="InterPro" id="IPR006029">
    <property type="entry name" value="Neurotrans-gated_channel_TM"/>
</dbReference>
<comment type="similarity">
    <text evidence="5">Belongs to the ligand-gated ion channel (TC 1.A.9) family.</text>
</comment>
<dbReference type="InterPro" id="IPR038050">
    <property type="entry name" value="Neuro_actylchol_rec"/>
</dbReference>
<feature type="transmembrane region" description="Helical" evidence="5">
    <location>
        <begin position="491"/>
        <end position="514"/>
    </location>
</feature>
<dbReference type="GO" id="GO:0004888">
    <property type="term" value="F:transmembrane signaling receptor activity"/>
    <property type="evidence" value="ECO:0007669"/>
    <property type="project" value="InterPro"/>
</dbReference>
<dbReference type="CDD" id="cd19051">
    <property type="entry name" value="LGIC_TM_cation"/>
    <property type="match status" value="1"/>
</dbReference>
<dbReference type="Pfam" id="PF02932">
    <property type="entry name" value="Neur_chan_memb"/>
    <property type="match status" value="1"/>
</dbReference>
<evidence type="ECO:0000256" key="3">
    <source>
        <dbReference type="ARBA" id="ARBA00022989"/>
    </source>
</evidence>
<keyword evidence="5" id="KW-0813">Transport</keyword>
<keyword evidence="4 5" id="KW-0472">Membrane</keyword>
<dbReference type="Gene3D" id="2.70.170.10">
    <property type="entry name" value="Neurotransmitter-gated ion-channel ligand-binding domain"/>
    <property type="match status" value="1"/>
</dbReference>
<dbReference type="OrthoDB" id="6270741at2759"/>
<reference evidence="8" key="1">
    <citation type="submission" date="2020-06" db="EMBL/GenBank/DDBJ databases">
        <title>Draft genome of Bugula neritina, a colonial animal packing powerful symbionts and potential medicines.</title>
        <authorList>
            <person name="Rayko M."/>
        </authorList>
    </citation>
    <scope>NUCLEOTIDE SEQUENCE [LARGE SCALE GENOMIC DNA]</scope>
    <source>
        <strain evidence="8">Kwan_BN1</strain>
    </source>
</reference>
<dbReference type="InterPro" id="IPR006202">
    <property type="entry name" value="Neur_chan_lig-bd"/>
</dbReference>
<evidence type="ECO:0000313" key="8">
    <source>
        <dbReference type="EMBL" id="KAF6024763.1"/>
    </source>
</evidence>
<dbReference type="AlphaFoldDB" id="A0A7J7JG09"/>
<proteinExistence type="inferred from homology"/>
<dbReference type="SUPFAM" id="SSF90112">
    <property type="entry name" value="Neurotransmitter-gated ion-channel transmembrane pore"/>
    <property type="match status" value="1"/>
</dbReference>
<dbReference type="InterPro" id="IPR006201">
    <property type="entry name" value="Neur_channel"/>
</dbReference>
<dbReference type="InterPro" id="IPR018000">
    <property type="entry name" value="Neurotransmitter_ion_chnl_CS"/>
</dbReference>
<keyword evidence="9" id="KW-1185">Reference proteome</keyword>
<feature type="transmembrane region" description="Helical" evidence="5">
    <location>
        <begin position="299"/>
        <end position="317"/>
    </location>
</feature>
<evidence type="ECO:0000256" key="5">
    <source>
        <dbReference type="RuleBase" id="RU000687"/>
    </source>
</evidence>
<feature type="domain" description="Neurotransmitter-gated ion-channel ligand-binding" evidence="6">
    <location>
        <begin position="62"/>
        <end position="266"/>
    </location>
</feature>
<name>A0A7J7JG09_BUGNE</name>
<keyword evidence="5" id="KW-0406">Ion transport</keyword>
<dbReference type="GO" id="GO:0016020">
    <property type="term" value="C:membrane"/>
    <property type="evidence" value="ECO:0007669"/>
    <property type="project" value="UniProtKB-SubCell"/>
</dbReference>
<dbReference type="InterPro" id="IPR036734">
    <property type="entry name" value="Neur_chan_lig-bd_sf"/>
</dbReference>
<dbReference type="PROSITE" id="PS00236">
    <property type="entry name" value="NEUROTR_ION_CHANNEL"/>
    <property type="match status" value="1"/>
</dbReference>
<dbReference type="InterPro" id="IPR036719">
    <property type="entry name" value="Neuro-gated_channel_TM_sf"/>
</dbReference>
<dbReference type="PANTHER" id="PTHR18945">
    <property type="entry name" value="NEUROTRANSMITTER GATED ION CHANNEL"/>
    <property type="match status" value="1"/>
</dbReference>
<dbReference type="SUPFAM" id="SSF63712">
    <property type="entry name" value="Nicotinic receptor ligand binding domain-like"/>
    <property type="match status" value="1"/>
</dbReference>
<accession>A0A7J7JG09</accession>
<dbReference type="Gene3D" id="1.20.58.390">
    <property type="entry name" value="Neurotransmitter-gated ion-channel transmembrane domain"/>
    <property type="match status" value="1"/>
</dbReference>
<feature type="domain" description="Neurotransmitter-gated ion-channel transmembrane" evidence="7">
    <location>
        <begin position="274"/>
        <end position="506"/>
    </location>
</feature>
<dbReference type="CDD" id="cd18997">
    <property type="entry name" value="LGIC_ECD_nAChR"/>
    <property type="match status" value="1"/>
</dbReference>
<feature type="transmembrane region" description="Helical" evidence="5">
    <location>
        <begin position="267"/>
        <end position="293"/>
    </location>
</feature>
<sequence length="520" mass="59759">MFSVRHARSVLYGFVFINYGICFQLDQFTTETLPIFGVTEPNQAESVFGPNPYGGDSRVNAETKLIRAIFRDYDHVSRPVLNISKSVEVAFGYRLLSIQLNEVDQLLTSFVWLPHRWRDERLTWDPALHSGIETIIIPNKMLWLPDTFLYQSSDDSGYVTSFDRVPLEFTGMMEWWPSAILLSPCIIDVTFFPFDYQKCSLTIGPWGYHSKQVNYTLMDTEANLERYTESGAWELLKTSIDREVQFYPELNMSYTLIDITIKLKRKALYYTLNILIPCILLNALGIGLFILPADSGEKVSFGLGILLTVFVFAILVNENIPKTSDYTPVMGIYLVIIMSMISFSLFIAIVIENLHHRRPKLKPVPKWVRFLFLGRFPKWLGIELPKLPLFTSFSNQGLTPKKKRRVKMFRRLMSLAKKADTPSTEMGESVQLNIQNECSNHSSQENGGIENLNFTHSPSEQERLQDAYKNMPFDEKDNDEWILVALVLDKLLGWISLALIILTTSVVVVIVPLYQAQRHY</sequence>
<protein>
    <submittedName>
        <fullName evidence="8">CHRNB4</fullName>
    </submittedName>
</protein>
<dbReference type="Proteomes" id="UP000593567">
    <property type="component" value="Unassembled WGS sequence"/>
</dbReference>
<dbReference type="FunFam" id="2.70.170.10:FF:000028">
    <property type="entry name" value="AcetylCholine Receptor"/>
    <property type="match status" value="1"/>
</dbReference>
<evidence type="ECO:0000259" key="7">
    <source>
        <dbReference type="Pfam" id="PF02932"/>
    </source>
</evidence>
<comment type="subcellular location">
    <subcellularLocation>
        <location evidence="1">Membrane</location>
        <topology evidence="1">Multi-pass membrane protein</topology>
    </subcellularLocation>
</comment>
<dbReference type="Pfam" id="PF02931">
    <property type="entry name" value="Neur_chan_LBD"/>
    <property type="match status" value="1"/>
</dbReference>
<evidence type="ECO:0000313" key="9">
    <source>
        <dbReference type="Proteomes" id="UP000593567"/>
    </source>
</evidence>
<evidence type="ECO:0000259" key="6">
    <source>
        <dbReference type="Pfam" id="PF02931"/>
    </source>
</evidence>
<organism evidence="8 9">
    <name type="scientific">Bugula neritina</name>
    <name type="common">Brown bryozoan</name>
    <name type="synonym">Sertularia neritina</name>
    <dbReference type="NCBI Taxonomy" id="10212"/>
    <lineage>
        <taxon>Eukaryota</taxon>
        <taxon>Metazoa</taxon>
        <taxon>Spiralia</taxon>
        <taxon>Lophotrochozoa</taxon>
        <taxon>Bryozoa</taxon>
        <taxon>Gymnolaemata</taxon>
        <taxon>Cheilostomatida</taxon>
        <taxon>Flustrina</taxon>
        <taxon>Buguloidea</taxon>
        <taxon>Bugulidae</taxon>
        <taxon>Bugula</taxon>
    </lineage>
</organism>
<keyword evidence="5" id="KW-0407">Ion channel</keyword>